<accession>A0A381ZIZ0</accession>
<evidence type="ECO:0000259" key="6">
    <source>
        <dbReference type="Pfam" id="PF14905"/>
    </source>
</evidence>
<dbReference type="PROSITE" id="PS52016">
    <property type="entry name" value="TONB_DEPENDENT_REC_3"/>
    <property type="match status" value="1"/>
</dbReference>
<evidence type="ECO:0000313" key="7">
    <source>
        <dbReference type="EMBL" id="SVA89210.1"/>
    </source>
</evidence>
<dbReference type="InterPro" id="IPR036942">
    <property type="entry name" value="Beta-barrel_TonB_sf"/>
</dbReference>
<keyword evidence="3" id="KW-0812">Transmembrane</keyword>
<dbReference type="SUPFAM" id="SSF56935">
    <property type="entry name" value="Porins"/>
    <property type="match status" value="1"/>
</dbReference>
<dbReference type="InterPro" id="IPR041700">
    <property type="entry name" value="OMP_b-brl_3"/>
</dbReference>
<feature type="domain" description="Outer membrane protein beta-barrel" evidence="6">
    <location>
        <begin position="1"/>
        <end position="201"/>
    </location>
</feature>
<proteinExistence type="predicted"/>
<dbReference type="GO" id="GO:0009279">
    <property type="term" value="C:cell outer membrane"/>
    <property type="evidence" value="ECO:0007669"/>
    <property type="project" value="UniProtKB-SubCell"/>
</dbReference>
<keyword evidence="5" id="KW-0998">Cell outer membrane</keyword>
<evidence type="ECO:0000256" key="2">
    <source>
        <dbReference type="ARBA" id="ARBA00022448"/>
    </source>
</evidence>
<evidence type="ECO:0000256" key="1">
    <source>
        <dbReference type="ARBA" id="ARBA00004571"/>
    </source>
</evidence>
<organism evidence="7">
    <name type="scientific">marine metagenome</name>
    <dbReference type="NCBI Taxonomy" id="408172"/>
    <lineage>
        <taxon>unclassified sequences</taxon>
        <taxon>metagenomes</taxon>
        <taxon>ecological metagenomes</taxon>
    </lineage>
</organism>
<keyword evidence="4" id="KW-0472">Membrane</keyword>
<dbReference type="Pfam" id="PF14905">
    <property type="entry name" value="OMP_b-brl_3"/>
    <property type="match status" value="1"/>
</dbReference>
<evidence type="ECO:0000256" key="5">
    <source>
        <dbReference type="ARBA" id="ARBA00023237"/>
    </source>
</evidence>
<keyword evidence="2" id="KW-0813">Transport</keyword>
<protein>
    <recommendedName>
        <fullName evidence="6">Outer membrane protein beta-barrel domain-containing protein</fullName>
    </recommendedName>
</protein>
<comment type="subcellular location">
    <subcellularLocation>
        <location evidence="1">Cell outer membrane</location>
        <topology evidence="1">Multi-pass membrane protein</topology>
    </subcellularLocation>
</comment>
<dbReference type="InterPro" id="IPR039426">
    <property type="entry name" value="TonB-dep_rcpt-like"/>
</dbReference>
<feature type="non-terminal residue" evidence="7">
    <location>
        <position position="1"/>
    </location>
</feature>
<sequence>VGNPMLVPELIDIVELGMSHRKENLQLYGAVFYKKILNMIQWHSVDIVRIESLQYEVISTENSGEGNTRGSEFHLLYVYSENFSWDLSFNNWDTQISGSDTPDLNGKASGYLINTSLTGLLRENYKIELSGYYRGIMEVPTGRIDPSYYLDFALEKRIPGMNLAITLSVKDIFDNQSYNITTNESMYNLTSQQHYNQRLTALRWNNYRSIVLSVGYDFAMDNERIKNRFFKRPVGDVNNDYDY</sequence>
<reference evidence="7" key="1">
    <citation type="submission" date="2018-05" db="EMBL/GenBank/DDBJ databases">
        <authorList>
            <person name="Lanie J.A."/>
            <person name="Ng W.-L."/>
            <person name="Kazmierczak K.M."/>
            <person name="Andrzejewski T.M."/>
            <person name="Davidsen T.M."/>
            <person name="Wayne K.J."/>
            <person name="Tettelin H."/>
            <person name="Glass J.I."/>
            <person name="Rusch D."/>
            <person name="Podicherti R."/>
            <person name="Tsui H.-C.T."/>
            <person name="Winkler M.E."/>
        </authorList>
    </citation>
    <scope>NUCLEOTIDE SEQUENCE</scope>
</reference>
<dbReference type="Gene3D" id="2.40.170.20">
    <property type="entry name" value="TonB-dependent receptor, beta-barrel domain"/>
    <property type="match status" value="1"/>
</dbReference>
<dbReference type="AlphaFoldDB" id="A0A381ZIZ0"/>
<gene>
    <name evidence="7" type="ORF">METZ01_LOCUS142064</name>
</gene>
<evidence type="ECO:0000256" key="3">
    <source>
        <dbReference type="ARBA" id="ARBA00022692"/>
    </source>
</evidence>
<name>A0A381ZIZ0_9ZZZZ</name>
<evidence type="ECO:0000256" key="4">
    <source>
        <dbReference type="ARBA" id="ARBA00023136"/>
    </source>
</evidence>
<dbReference type="EMBL" id="UINC01021514">
    <property type="protein sequence ID" value="SVA89210.1"/>
    <property type="molecule type" value="Genomic_DNA"/>
</dbReference>